<organism evidence="9">
    <name type="scientific">Telmatobacter sp. DSM 110680</name>
    <dbReference type="NCBI Taxonomy" id="3036704"/>
    <lineage>
        <taxon>Bacteria</taxon>
        <taxon>Pseudomonadati</taxon>
        <taxon>Acidobacteriota</taxon>
        <taxon>Terriglobia</taxon>
        <taxon>Terriglobales</taxon>
        <taxon>Acidobacteriaceae</taxon>
        <taxon>Telmatobacter</taxon>
    </lineage>
</organism>
<reference evidence="9" key="1">
    <citation type="submission" date="2023-03" db="EMBL/GenBank/DDBJ databases">
        <title>Edaphobacter sp.</title>
        <authorList>
            <person name="Huber K.J."/>
            <person name="Papendorf J."/>
            <person name="Pilke C."/>
            <person name="Bunk B."/>
            <person name="Sproeer C."/>
            <person name="Pester M."/>
        </authorList>
    </citation>
    <scope>NUCLEOTIDE SEQUENCE</scope>
    <source>
        <strain evidence="9">DSM 110680</strain>
    </source>
</reference>
<name>A0AAU7DGQ8_9BACT</name>
<evidence type="ECO:0000256" key="8">
    <source>
        <dbReference type="SAM" id="Phobius"/>
    </source>
</evidence>
<evidence type="ECO:0000256" key="1">
    <source>
        <dbReference type="ARBA" id="ARBA00004401"/>
    </source>
</evidence>
<keyword evidence="3 9" id="KW-0132">Cell division</keyword>
<sequence>MAACTATLFDTKPGWATRVAERNAALLAQQSMRRRGVRTPEVIFAHHIDNSRLVKAADPVRARQMRTFSAALTVLFSLIMFYGLQHFNAIENSYRIESEKQVRDQLREENRQLRLNEAQLSQPGRIDGMARQLGMSEPQPGQVVHATTHIDNGAPVLAQVNAPASNPVN</sequence>
<dbReference type="InterPro" id="IPR011922">
    <property type="entry name" value="Cell_div_FtsL"/>
</dbReference>
<dbReference type="GO" id="GO:0051301">
    <property type="term" value="P:cell division"/>
    <property type="evidence" value="ECO:0007669"/>
    <property type="project" value="UniProtKB-KW"/>
</dbReference>
<evidence type="ECO:0000256" key="7">
    <source>
        <dbReference type="ARBA" id="ARBA00023306"/>
    </source>
</evidence>
<comment type="subcellular location">
    <subcellularLocation>
        <location evidence="1">Cell membrane</location>
        <topology evidence="1">Single-pass type II membrane protein</topology>
    </subcellularLocation>
</comment>
<keyword evidence="2" id="KW-1003">Cell membrane</keyword>
<dbReference type="EMBL" id="CP121196">
    <property type="protein sequence ID" value="XBH16859.1"/>
    <property type="molecule type" value="Genomic_DNA"/>
</dbReference>
<accession>A0AAU7DGQ8</accession>
<dbReference type="RefSeq" id="WP_348262087.1">
    <property type="nucleotide sequence ID" value="NZ_CP121196.1"/>
</dbReference>
<dbReference type="AlphaFoldDB" id="A0AAU7DGQ8"/>
<keyword evidence="7" id="KW-0131">Cell cycle</keyword>
<keyword evidence="5 8" id="KW-1133">Transmembrane helix</keyword>
<evidence type="ECO:0000256" key="3">
    <source>
        <dbReference type="ARBA" id="ARBA00022618"/>
    </source>
</evidence>
<proteinExistence type="inferred from homology"/>
<protein>
    <submittedName>
        <fullName evidence="9">Cell division protein FtsL</fullName>
    </submittedName>
</protein>
<gene>
    <name evidence="9" type="ORF">P8935_20070</name>
</gene>
<keyword evidence="4 8" id="KW-0812">Transmembrane</keyword>
<evidence type="ECO:0000313" key="9">
    <source>
        <dbReference type="EMBL" id="XBH16859.1"/>
    </source>
</evidence>
<dbReference type="Pfam" id="PF04999">
    <property type="entry name" value="FtsL"/>
    <property type="match status" value="1"/>
</dbReference>
<keyword evidence="6 8" id="KW-0472">Membrane</keyword>
<dbReference type="GO" id="GO:0005886">
    <property type="term" value="C:plasma membrane"/>
    <property type="evidence" value="ECO:0007669"/>
    <property type="project" value="UniProtKB-SubCell"/>
</dbReference>
<dbReference type="HAMAP" id="MF_00910">
    <property type="entry name" value="FtsL"/>
    <property type="match status" value="1"/>
</dbReference>
<evidence type="ECO:0000256" key="6">
    <source>
        <dbReference type="ARBA" id="ARBA00023136"/>
    </source>
</evidence>
<evidence type="ECO:0000256" key="5">
    <source>
        <dbReference type="ARBA" id="ARBA00022989"/>
    </source>
</evidence>
<evidence type="ECO:0000256" key="2">
    <source>
        <dbReference type="ARBA" id="ARBA00022475"/>
    </source>
</evidence>
<feature type="transmembrane region" description="Helical" evidence="8">
    <location>
        <begin position="67"/>
        <end position="84"/>
    </location>
</feature>
<evidence type="ECO:0000256" key="4">
    <source>
        <dbReference type="ARBA" id="ARBA00022692"/>
    </source>
</evidence>